<feature type="domain" description="DUF2087" evidence="1">
    <location>
        <begin position="178"/>
        <end position="246"/>
    </location>
</feature>
<protein>
    <submittedName>
        <fullName evidence="2">DUF2087 domain-containing protein</fullName>
    </submittedName>
</protein>
<organism evidence="2 3">
    <name type="scientific">Sporosarcina oncorhynchi</name>
    <dbReference type="NCBI Taxonomy" id="3056444"/>
    <lineage>
        <taxon>Bacteria</taxon>
        <taxon>Bacillati</taxon>
        <taxon>Bacillota</taxon>
        <taxon>Bacilli</taxon>
        <taxon>Bacillales</taxon>
        <taxon>Caryophanaceae</taxon>
        <taxon>Sporosarcina</taxon>
    </lineage>
</organism>
<dbReference type="Proteomes" id="UP001303902">
    <property type="component" value="Chromosome"/>
</dbReference>
<dbReference type="InterPro" id="IPR018656">
    <property type="entry name" value="DUF2087"/>
</dbReference>
<sequence>MELPDLFWNATLEELKEGFIQTDHSYRCLLCGESIEKGLVYQKDNVFYEAERYMRVHIESVHESVFQHLIRLDRKLTGLTEHQRKLLELFYEGRTDREVQDALDIGSASTIRHHRFALKEKERQAKTFLAMMELLKEKDENAPSFISVPPTAKLVDKRYDLTKSEYDESILKYFKDGRLTKFPLKEKQRMIVIREIAKSIEDDKTYDEKGLNALLGSFYEDYVLIRRYLIEYGLLDRKTDGSAYWLKK</sequence>
<evidence type="ECO:0000313" key="2">
    <source>
        <dbReference type="EMBL" id="WOV87488.1"/>
    </source>
</evidence>
<evidence type="ECO:0000313" key="3">
    <source>
        <dbReference type="Proteomes" id="UP001303902"/>
    </source>
</evidence>
<name>A0ABZ0L4S0_9BACL</name>
<keyword evidence="3" id="KW-1185">Reference proteome</keyword>
<accession>A0ABZ0L4S0</accession>
<evidence type="ECO:0000259" key="1">
    <source>
        <dbReference type="Pfam" id="PF09860"/>
    </source>
</evidence>
<dbReference type="EMBL" id="CP129118">
    <property type="protein sequence ID" value="WOV87488.1"/>
    <property type="molecule type" value="Genomic_DNA"/>
</dbReference>
<gene>
    <name evidence="2" type="ORF">QWT69_16825</name>
</gene>
<dbReference type="Pfam" id="PF09860">
    <property type="entry name" value="DUF2087"/>
    <property type="match status" value="1"/>
</dbReference>
<reference evidence="2 3" key="1">
    <citation type="submission" date="2023-06" db="EMBL/GenBank/DDBJ databases">
        <title>Sporosarcina sp. nov., isolated from Korean tranditional fermented seafood 'Jeotgal'.</title>
        <authorList>
            <person name="Yang A.I."/>
            <person name="Shin N.-R."/>
        </authorList>
    </citation>
    <scope>NUCLEOTIDE SEQUENCE [LARGE SCALE GENOMIC DNA]</scope>
    <source>
        <strain evidence="2 3">T2O-4</strain>
    </source>
</reference>
<dbReference type="RefSeq" id="WP_317967651.1">
    <property type="nucleotide sequence ID" value="NZ_CP129118.1"/>
</dbReference>
<proteinExistence type="predicted"/>